<keyword evidence="3" id="KW-1185">Reference proteome</keyword>
<organism evidence="2 3">
    <name type="scientific">Lentinus tigrinus ALCF2SS1-6</name>
    <dbReference type="NCBI Taxonomy" id="1328759"/>
    <lineage>
        <taxon>Eukaryota</taxon>
        <taxon>Fungi</taxon>
        <taxon>Dikarya</taxon>
        <taxon>Basidiomycota</taxon>
        <taxon>Agaricomycotina</taxon>
        <taxon>Agaricomycetes</taxon>
        <taxon>Polyporales</taxon>
        <taxon>Polyporaceae</taxon>
        <taxon>Lentinus</taxon>
    </lineage>
</organism>
<dbReference type="InterPro" id="IPR026960">
    <property type="entry name" value="RVT-Znf"/>
</dbReference>
<dbReference type="OrthoDB" id="3044497at2759"/>
<feature type="non-terminal residue" evidence="2">
    <location>
        <position position="1"/>
    </location>
</feature>
<feature type="non-terminal residue" evidence="2">
    <location>
        <position position="127"/>
    </location>
</feature>
<evidence type="ECO:0000259" key="1">
    <source>
        <dbReference type="Pfam" id="PF13966"/>
    </source>
</evidence>
<evidence type="ECO:0000313" key="3">
    <source>
        <dbReference type="Proteomes" id="UP000313359"/>
    </source>
</evidence>
<gene>
    <name evidence="2" type="ORF">L227DRAFT_480697</name>
</gene>
<protein>
    <recommendedName>
        <fullName evidence="1">Reverse transcriptase zinc-binding domain-containing protein</fullName>
    </recommendedName>
</protein>
<dbReference type="Proteomes" id="UP000313359">
    <property type="component" value="Unassembled WGS sequence"/>
</dbReference>
<reference evidence="2" key="1">
    <citation type="journal article" date="2018" name="Genome Biol. Evol.">
        <title>Genomics and development of Lentinus tigrinus, a white-rot wood-decaying mushroom with dimorphic fruiting bodies.</title>
        <authorList>
            <person name="Wu B."/>
            <person name="Xu Z."/>
            <person name="Knudson A."/>
            <person name="Carlson A."/>
            <person name="Chen N."/>
            <person name="Kovaka S."/>
            <person name="LaButti K."/>
            <person name="Lipzen A."/>
            <person name="Pennachio C."/>
            <person name="Riley R."/>
            <person name="Schakwitz W."/>
            <person name="Umezawa K."/>
            <person name="Ohm R.A."/>
            <person name="Grigoriev I.V."/>
            <person name="Nagy L.G."/>
            <person name="Gibbons J."/>
            <person name="Hibbett D."/>
        </authorList>
    </citation>
    <scope>NUCLEOTIDE SEQUENCE [LARGE SCALE GENOMIC DNA]</scope>
    <source>
        <strain evidence="2">ALCF2SS1-6</strain>
    </source>
</reference>
<accession>A0A5C2RTE1</accession>
<name>A0A5C2RTE1_9APHY</name>
<evidence type="ECO:0000313" key="2">
    <source>
        <dbReference type="EMBL" id="RPD54481.1"/>
    </source>
</evidence>
<dbReference type="AlphaFoldDB" id="A0A5C2RTE1"/>
<dbReference type="Pfam" id="PF13966">
    <property type="entry name" value="zf-RVT"/>
    <property type="match status" value="1"/>
</dbReference>
<sequence>LPSKKYSTLVAALPRRHANLLIQLRTNHIPLQTYLARIGKAATTTCPTCEEAPETVAHYLLTCPTYVLHRAVHFRPLGFSGRNLATLLNSKDAVRPLFNYINATGRFRTVFGDLAAPNLAEEDVDYD</sequence>
<dbReference type="EMBL" id="ML122305">
    <property type="protein sequence ID" value="RPD54481.1"/>
    <property type="molecule type" value="Genomic_DNA"/>
</dbReference>
<feature type="domain" description="Reverse transcriptase zinc-binding" evidence="1">
    <location>
        <begin position="12"/>
        <end position="65"/>
    </location>
</feature>
<proteinExistence type="predicted"/>
<dbReference type="STRING" id="1328759.A0A5C2RTE1"/>